<dbReference type="Proteomes" id="UP001364617">
    <property type="component" value="Unassembled WGS sequence"/>
</dbReference>
<dbReference type="InterPro" id="IPR016187">
    <property type="entry name" value="CTDL_fold"/>
</dbReference>
<sequence length="239" mass="28151">MKASICLLIVICGLAKALIREHFYLTIFKNWTDAQSHCREYYTDLSTITSQEEQDMLIQLAGGNSLDKWIGLYRNTSKIEQFLWSDGNSFSYQKWESGQPNNLNGSQYCASLRNTWFDYECSRLRTFFCYMMFILVKEKKTWDEALQYCRTLHTDLASMTTERQLQLVKKETMESQTESVWTGLRYLVGEWFWVNDKPLGDQISLPECPDQPYRCGARNTKTDKWENRDCAEKLNFICN</sequence>
<evidence type="ECO:0000313" key="4">
    <source>
        <dbReference type="EMBL" id="KAK7166150.1"/>
    </source>
</evidence>
<keyword evidence="5" id="KW-1185">Reference proteome</keyword>
<dbReference type="PANTHER" id="PTHR45784">
    <property type="entry name" value="C-TYPE LECTIN DOMAIN FAMILY 20 MEMBER A-RELATED"/>
    <property type="match status" value="1"/>
</dbReference>
<evidence type="ECO:0000256" key="2">
    <source>
        <dbReference type="SAM" id="SignalP"/>
    </source>
</evidence>
<accession>A0AAN9DFN7</accession>
<feature type="chain" id="PRO_5042867834" description="C-type lectin domain-containing protein" evidence="2">
    <location>
        <begin position="18"/>
        <end position="239"/>
    </location>
</feature>
<comment type="caution">
    <text evidence="4">The sequence shown here is derived from an EMBL/GenBank/DDBJ whole genome shotgun (WGS) entry which is preliminary data.</text>
</comment>
<dbReference type="SMART" id="SM00034">
    <property type="entry name" value="CLECT"/>
    <property type="match status" value="2"/>
</dbReference>
<dbReference type="PROSITE" id="PS00615">
    <property type="entry name" value="C_TYPE_LECTIN_1"/>
    <property type="match status" value="1"/>
</dbReference>
<evidence type="ECO:0000313" key="5">
    <source>
        <dbReference type="Proteomes" id="UP001364617"/>
    </source>
</evidence>
<dbReference type="CDD" id="cd00037">
    <property type="entry name" value="CLECT"/>
    <property type="match status" value="1"/>
</dbReference>
<keyword evidence="1" id="KW-1015">Disulfide bond</keyword>
<proteinExistence type="predicted"/>
<dbReference type="SUPFAM" id="SSF56436">
    <property type="entry name" value="C-type lectin-like"/>
    <property type="match status" value="2"/>
</dbReference>
<name>A0AAN9DFN7_9TELE</name>
<protein>
    <recommendedName>
        <fullName evidence="3">C-type lectin domain-containing protein</fullName>
    </recommendedName>
</protein>
<evidence type="ECO:0000256" key="1">
    <source>
        <dbReference type="ARBA" id="ARBA00023157"/>
    </source>
</evidence>
<dbReference type="PANTHER" id="PTHR45784:SF8">
    <property type="entry name" value="C-TYPE MANNOSE RECEPTOR 2-RELATED"/>
    <property type="match status" value="1"/>
</dbReference>
<dbReference type="PROSITE" id="PS50041">
    <property type="entry name" value="C_TYPE_LECTIN_2"/>
    <property type="match status" value="2"/>
</dbReference>
<evidence type="ECO:0000259" key="3">
    <source>
        <dbReference type="PROSITE" id="PS50041"/>
    </source>
</evidence>
<keyword evidence="2" id="KW-0732">Signal</keyword>
<dbReference type="InterPro" id="IPR016186">
    <property type="entry name" value="C-type_lectin-like/link_sf"/>
</dbReference>
<dbReference type="InterPro" id="IPR001304">
    <property type="entry name" value="C-type_lectin-like"/>
</dbReference>
<dbReference type="InterPro" id="IPR018378">
    <property type="entry name" value="C-type_lectin_CS"/>
</dbReference>
<gene>
    <name evidence="4" type="ORF">R3I93_006049</name>
</gene>
<feature type="domain" description="C-type lectin" evidence="3">
    <location>
        <begin position="19"/>
        <end position="130"/>
    </location>
</feature>
<reference evidence="4 5" key="1">
    <citation type="submission" date="2024-02" db="EMBL/GenBank/DDBJ databases">
        <title>Chromosome-level genome assembly of the Eurasian Minnow (Phoxinus phoxinus).</title>
        <authorList>
            <person name="Oriowo T.O."/>
            <person name="Martin S."/>
            <person name="Stange M."/>
            <person name="Chrysostomakis Y."/>
            <person name="Brown T."/>
            <person name="Winkler S."/>
            <person name="Kukowka S."/>
            <person name="Myers E.W."/>
            <person name="Bohne A."/>
        </authorList>
    </citation>
    <scope>NUCLEOTIDE SEQUENCE [LARGE SCALE GENOMIC DNA]</scope>
    <source>
        <strain evidence="4">ZFMK-TIS-60720</strain>
        <tissue evidence="4">Whole Organism</tissue>
    </source>
</reference>
<dbReference type="Pfam" id="PF00059">
    <property type="entry name" value="Lectin_C"/>
    <property type="match status" value="2"/>
</dbReference>
<dbReference type="AlphaFoldDB" id="A0AAN9DFN7"/>
<dbReference type="EMBL" id="JAYKXH010000006">
    <property type="protein sequence ID" value="KAK7166150.1"/>
    <property type="molecule type" value="Genomic_DNA"/>
</dbReference>
<organism evidence="4 5">
    <name type="scientific">Phoxinus phoxinus</name>
    <name type="common">Eurasian minnow</name>
    <dbReference type="NCBI Taxonomy" id="58324"/>
    <lineage>
        <taxon>Eukaryota</taxon>
        <taxon>Metazoa</taxon>
        <taxon>Chordata</taxon>
        <taxon>Craniata</taxon>
        <taxon>Vertebrata</taxon>
        <taxon>Euteleostomi</taxon>
        <taxon>Actinopterygii</taxon>
        <taxon>Neopterygii</taxon>
        <taxon>Teleostei</taxon>
        <taxon>Ostariophysi</taxon>
        <taxon>Cypriniformes</taxon>
        <taxon>Leuciscidae</taxon>
        <taxon>Phoxininae</taxon>
        <taxon>Phoxinus</taxon>
    </lineage>
</organism>
<feature type="signal peptide" evidence="2">
    <location>
        <begin position="1"/>
        <end position="17"/>
    </location>
</feature>
<dbReference type="Gene3D" id="3.10.100.10">
    <property type="entry name" value="Mannose-Binding Protein A, subunit A"/>
    <property type="match status" value="2"/>
</dbReference>
<feature type="domain" description="C-type lectin" evidence="3">
    <location>
        <begin position="129"/>
        <end position="239"/>
    </location>
</feature>